<dbReference type="OrthoDB" id="9789954at2"/>
<name>A0A4Z0Y1U9_9FIRM</name>
<dbReference type="Gene3D" id="3.40.1440.10">
    <property type="entry name" value="GIY-YIG endonuclease"/>
    <property type="match status" value="1"/>
</dbReference>
<dbReference type="RefSeq" id="WP_135656561.1">
    <property type="nucleotide sequence ID" value="NZ_SRMQ01000001.1"/>
</dbReference>
<dbReference type="AlphaFoldDB" id="A0A4Z0Y1U9"/>
<proteinExistence type="predicted"/>
<dbReference type="InterPro" id="IPR035901">
    <property type="entry name" value="GIY-YIG_endonuc_sf"/>
</dbReference>
<comment type="caution">
    <text evidence="1">The sequence shown here is derived from an EMBL/GenBank/DDBJ whole genome shotgun (WGS) entry which is preliminary data.</text>
</comment>
<evidence type="ECO:0000313" key="2">
    <source>
        <dbReference type="Proteomes" id="UP000297714"/>
    </source>
</evidence>
<evidence type="ECO:0008006" key="3">
    <source>
        <dbReference type="Google" id="ProtNLM"/>
    </source>
</evidence>
<accession>A0A4Z0Y1U9</accession>
<sequence length="87" mass="9850">MDKQNKKELTAAYRGRKVVGGIYAIVNRQNGKMLLLSTCDLQGSRNRFAFAKETGSCINLKLTEDWRKYGNAAFDFTVLEELSKKVT</sequence>
<evidence type="ECO:0000313" key="1">
    <source>
        <dbReference type="EMBL" id="TGJ77674.1"/>
    </source>
</evidence>
<protein>
    <recommendedName>
        <fullName evidence="3">GIY-YIG nuclease family protein</fullName>
    </recommendedName>
</protein>
<reference evidence="1 2" key="1">
    <citation type="submission" date="2019-04" db="EMBL/GenBank/DDBJ databases">
        <authorList>
            <person name="Poehlein A."/>
            <person name="Bengelsdorf F.R."/>
            <person name="Duerre P."/>
            <person name="Daniel R."/>
        </authorList>
    </citation>
    <scope>NUCLEOTIDE SEQUENCE [LARGE SCALE GENOMIC DNA]</scope>
    <source>
        <strain evidence="1 2">BS-1</strain>
    </source>
</reference>
<dbReference type="EMBL" id="SRMQ01000001">
    <property type="protein sequence ID" value="TGJ77674.1"/>
    <property type="molecule type" value="Genomic_DNA"/>
</dbReference>
<organism evidence="1 2">
    <name type="scientific">Caproiciproducens galactitolivorans</name>
    <dbReference type="NCBI Taxonomy" id="642589"/>
    <lineage>
        <taxon>Bacteria</taxon>
        <taxon>Bacillati</taxon>
        <taxon>Bacillota</taxon>
        <taxon>Clostridia</taxon>
        <taxon>Eubacteriales</taxon>
        <taxon>Acutalibacteraceae</taxon>
        <taxon>Caproiciproducens</taxon>
    </lineage>
</organism>
<keyword evidence="2" id="KW-1185">Reference proteome</keyword>
<dbReference type="CDD" id="cd10451">
    <property type="entry name" value="GIY-YIG_LuxR_like"/>
    <property type="match status" value="1"/>
</dbReference>
<gene>
    <name evidence="1" type="ORF">CAGA_00650</name>
</gene>
<dbReference type="Proteomes" id="UP000297714">
    <property type="component" value="Unassembled WGS sequence"/>
</dbReference>